<reference evidence="2 3" key="1">
    <citation type="journal article" date="2023" name="Sci. Data">
        <title>Genome assembly of the Korean intertidal mud-creeper Batillaria attramentaria.</title>
        <authorList>
            <person name="Patra A.K."/>
            <person name="Ho P.T."/>
            <person name="Jun S."/>
            <person name="Lee S.J."/>
            <person name="Kim Y."/>
            <person name="Won Y.J."/>
        </authorList>
    </citation>
    <scope>NUCLEOTIDE SEQUENCE [LARGE SCALE GENOMIC DNA]</scope>
    <source>
        <strain evidence="2">Wonlab-2016</strain>
    </source>
</reference>
<dbReference type="Proteomes" id="UP001519460">
    <property type="component" value="Unassembled WGS sequence"/>
</dbReference>
<feature type="compositionally biased region" description="Polar residues" evidence="1">
    <location>
        <begin position="53"/>
        <end position="72"/>
    </location>
</feature>
<keyword evidence="3" id="KW-1185">Reference proteome</keyword>
<name>A0ABD0KFV6_9CAEN</name>
<feature type="region of interest" description="Disordered" evidence="1">
    <location>
        <begin position="1"/>
        <end position="72"/>
    </location>
</feature>
<evidence type="ECO:0000313" key="3">
    <source>
        <dbReference type="Proteomes" id="UP001519460"/>
    </source>
</evidence>
<feature type="compositionally biased region" description="Polar residues" evidence="1">
    <location>
        <begin position="1"/>
        <end position="16"/>
    </location>
</feature>
<organism evidence="2 3">
    <name type="scientific">Batillaria attramentaria</name>
    <dbReference type="NCBI Taxonomy" id="370345"/>
    <lineage>
        <taxon>Eukaryota</taxon>
        <taxon>Metazoa</taxon>
        <taxon>Spiralia</taxon>
        <taxon>Lophotrochozoa</taxon>
        <taxon>Mollusca</taxon>
        <taxon>Gastropoda</taxon>
        <taxon>Caenogastropoda</taxon>
        <taxon>Sorbeoconcha</taxon>
        <taxon>Cerithioidea</taxon>
        <taxon>Batillariidae</taxon>
        <taxon>Batillaria</taxon>
    </lineage>
</organism>
<evidence type="ECO:0000313" key="2">
    <source>
        <dbReference type="EMBL" id="KAK7486071.1"/>
    </source>
</evidence>
<dbReference type="EMBL" id="JACVVK020000184">
    <property type="protein sequence ID" value="KAK7486071.1"/>
    <property type="molecule type" value="Genomic_DNA"/>
</dbReference>
<evidence type="ECO:0000256" key="1">
    <source>
        <dbReference type="SAM" id="MobiDB-lite"/>
    </source>
</evidence>
<protein>
    <submittedName>
        <fullName evidence="2">Uncharacterized protein</fullName>
    </submittedName>
</protein>
<accession>A0ABD0KFV6</accession>
<dbReference type="AlphaFoldDB" id="A0ABD0KFV6"/>
<sequence>MLPSRSSTRIADQSRTCAKGLGGDSNGTRGRQPRDGRPPLLAQDGKSPRHNTSKMSTSKSCNSPSGKQQTLC</sequence>
<comment type="caution">
    <text evidence="2">The sequence shown here is derived from an EMBL/GenBank/DDBJ whole genome shotgun (WGS) entry which is preliminary data.</text>
</comment>
<proteinExistence type="predicted"/>
<gene>
    <name evidence="2" type="ORF">BaRGS_00022680</name>
</gene>